<dbReference type="eggNOG" id="COG4422">
    <property type="taxonomic scope" value="Bacteria"/>
</dbReference>
<dbReference type="Proteomes" id="UP000248985">
    <property type="component" value="Chromosome 1"/>
</dbReference>
<sequence length="402" mass="44169">MSANTNFFTSQQPAAVFKLKVLEDYLTPWAMKVASKAPREVAYVDGYAGAGQYDDAHKGSPLYAVDIARKLAAQNRIMHIHLVERDRAHAETLRHAVAAQGQGAGPVYLHHGAVEEQIDAILNDIGTRPALFFLDPFGTALPYDVVASKLLLRPARSTEVLLNFSLSTVWRIGGIVRKGASASSGETVTLLRGDRFLGGPWWREVFAEARRQADVSGDSSSAATAASYVAREYMQRMTGETAHNVISVPIRRTPSEGPIFTLMLFYQHFAAPMLFADAAARAHRKWRQVNSENYYQGLLDDTQGSLFDLQETFDQQVVAEQTDVRNRAIAAIQTRLSSHLGQGQAVRICDDVPHWLGEHLGTAGASEVRQAIKNLQKAGIAQGYTKDMVDGRAVILPARRGR</sequence>
<evidence type="ECO:0008006" key="5">
    <source>
        <dbReference type="Google" id="ProtNLM"/>
    </source>
</evidence>
<evidence type="ECO:0000313" key="2">
    <source>
        <dbReference type="EMBL" id="SQG49436.1"/>
    </source>
</evidence>
<reference evidence="1" key="1">
    <citation type="submission" date="2009-05" db="EMBL/GenBank/DDBJ databases">
        <title>Complete sequence of Micrococcus luteus NCTC 2665.</title>
        <authorList>
            <consortium name="US DOE Joint Genome Institute"/>
            <person name="Lucas S."/>
            <person name="Copeland A."/>
            <person name="Lapidus A."/>
            <person name="Glavina del Rio T."/>
            <person name="Dalin E."/>
            <person name="Tice H."/>
            <person name="Bruce D."/>
            <person name="Goodwin L."/>
            <person name="Pitluck S."/>
            <person name="Lowry S."/>
            <person name="Larimer F."/>
            <person name="Land M."/>
            <person name="Hauser L."/>
            <person name="Kyrpides N."/>
            <person name="Lykidis A."/>
            <person name="Young M."/>
            <person name="Greenblatt C."/>
        </authorList>
    </citation>
    <scope>NUCLEOTIDE SEQUENCE</scope>
    <source>
        <strain evidence="1">NCTC 2665</strain>
    </source>
</reference>
<accession>C5CAU7</accession>
<name>C5CAU7_MICLC</name>
<dbReference type="RefSeq" id="WP_010078877.1">
    <property type="nucleotide sequence ID" value="NC_012803.1"/>
</dbReference>
<organism evidence="1 3">
    <name type="scientific">Micrococcus luteus (strain ATCC 4698 / DSM 20030 / JCM 1464 / CCM 169 / CCUG 5858 / IAM 1056 / NBRC 3333 / NCIMB 9278 / NCTC 2665 / VKM Ac-2230)</name>
    <name type="common">Micrococcus lysodeikticus</name>
    <dbReference type="NCBI Taxonomy" id="465515"/>
    <lineage>
        <taxon>Bacteria</taxon>
        <taxon>Bacillati</taxon>
        <taxon>Actinomycetota</taxon>
        <taxon>Actinomycetes</taxon>
        <taxon>Micrococcales</taxon>
        <taxon>Micrococcaceae</taxon>
        <taxon>Micrococcus</taxon>
    </lineage>
</organism>
<dbReference type="InterPro" id="IPR031009">
    <property type="entry name" value="Tcm_partner"/>
</dbReference>
<evidence type="ECO:0000313" key="1">
    <source>
        <dbReference type="EMBL" id="ACS30480.1"/>
    </source>
</evidence>
<reference evidence="3" key="2">
    <citation type="journal article" date="2010" name="J. Bacteriol.">
        <title>Genome sequence of the Fleming strain of Micrococcus luteus, a simple free-living actinobacterium.</title>
        <authorList>
            <person name="Young M."/>
            <person name="Artsatbanov V."/>
            <person name="Beller H.R."/>
            <person name="Chandra G."/>
            <person name="Chater K.F."/>
            <person name="Dover L.G."/>
            <person name="Goh E.B."/>
            <person name="Kahan T."/>
            <person name="Kaprelyants A.S."/>
            <person name="Kyrpides N."/>
            <person name="Lapidus A."/>
            <person name="Lowry S.R."/>
            <person name="Lykidis A."/>
            <person name="Mahillon J."/>
            <person name="Markowitz V."/>
            <person name="Mavromatis K."/>
            <person name="Mukamolova G.V."/>
            <person name="Oren A."/>
            <person name="Rokem J.S."/>
            <person name="Smith M.C."/>
            <person name="Young D.I."/>
            <person name="Greenblatt C.L."/>
        </authorList>
    </citation>
    <scope>NUCLEOTIDE SEQUENCE [LARGE SCALE GENOMIC DNA]</scope>
    <source>
        <strain evidence="3">ATCC 4698 / DSM 20030 / JCM 1464 / NBRC 3333 / NCIMB 9278 / NCTC 2665 / VKM Ac-2230</strain>
    </source>
</reference>
<dbReference type="STRING" id="465515.Mlut_09610"/>
<dbReference type="EMBL" id="CP001628">
    <property type="protein sequence ID" value="ACS30480.1"/>
    <property type="molecule type" value="Genomic_DNA"/>
</dbReference>
<dbReference type="EnsemblBacteria" id="ACS30480">
    <property type="protein sequence ID" value="ACS30480"/>
    <property type="gene ID" value="Mlut_09610"/>
</dbReference>
<evidence type="ECO:0000313" key="4">
    <source>
        <dbReference type="Proteomes" id="UP000248985"/>
    </source>
</evidence>
<dbReference type="AlphaFoldDB" id="C5CAU7"/>
<dbReference type="KEGG" id="mlu:Mlut_09610"/>
<dbReference type="HOGENOM" id="CLU_055614_0_0_11"/>
<dbReference type="EMBL" id="LS483396">
    <property type="protein sequence ID" value="SQG49436.1"/>
    <property type="molecule type" value="Genomic_DNA"/>
</dbReference>
<dbReference type="GeneID" id="93345123"/>
<dbReference type="Proteomes" id="UP000000738">
    <property type="component" value="Chromosome"/>
</dbReference>
<dbReference type="NCBIfam" id="TIGR04474">
    <property type="entry name" value="tcm_partner"/>
    <property type="match status" value="1"/>
</dbReference>
<proteinExistence type="predicted"/>
<gene>
    <name evidence="1" type="ordered locus">Mlut_09610</name>
    <name evidence="2" type="ORF">NCTC2665_01980</name>
</gene>
<evidence type="ECO:0000313" key="3">
    <source>
        <dbReference type="Proteomes" id="UP000000738"/>
    </source>
</evidence>
<protein>
    <recommendedName>
        <fullName evidence="5">Three-Cys-motif partner protein TcmP</fullName>
    </recommendedName>
</protein>
<keyword evidence="3" id="KW-1185">Reference proteome</keyword>
<reference evidence="2 4" key="3">
    <citation type="submission" date="2018-06" db="EMBL/GenBank/DDBJ databases">
        <authorList>
            <consortium name="Pathogen Informatics"/>
            <person name="Doyle S."/>
        </authorList>
    </citation>
    <scope>NUCLEOTIDE SEQUENCE [LARGE SCALE GENOMIC DNA]</scope>
    <source>
        <strain evidence="2 4">NCTC2665</strain>
    </source>
</reference>